<evidence type="ECO:0000313" key="2">
    <source>
        <dbReference type="Proteomes" id="UP000265520"/>
    </source>
</evidence>
<dbReference type="AlphaFoldDB" id="A0A392UF86"/>
<sequence length="32" mass="3434">MNVNDGIVIFVLRACVDLGAFSVGMEEHGIVK</sequence>
<protein>
    <submittedName>
        <fullName evidence="1">Uncharacterized protein</fullName>
    </submittedName>
</protein>
<name>A0A392UF86_9FABA</name>
<dbReference type="Proteomes" id="UP000265520">
    <property type="component" value="Unassembled WGS sequence"/>
</dbReference>
<proteinExistence type="predicted"/>
<reference evidence="1 2" key="1">
    <citation type="journal article" date="2018" name="Front. Plant Sci.">
        <title>Red Clover (Trifolium pratense) and Zigzag Clover (T. medium) - A Picture of Genomic Similarities and Differences.</title>
        <authorList>
            <person name="Dluhosova J."/>
            <person name="Istvanek J."/>
            <person name="Nedelnik J."/>
            <person name="Repkova J."/>
        </authorList>
    </citation>
    <scope>NUCLEOTIDE SEQUENCE [LARGE SCALE GENOMIC DNA]</scope>
    <source>
        <strain evidence="2">cv. 10/8</strain>
        <tissue evidence="1">Leaf</tissue>
    </source>
</reference>
<keyword evidence="2" id="KW-1185">Reference proteome</keyword>
<dbReference type="EMBL" id="LXQA010813183">
    <property type="protein sequence ID" value="MCI72209.1"/>
    <property type="molecule type" value="Genomic_DNA"/>
</dbReference>
<organism evidence="1 2">
    <name type="scientific">Trifolium medium</name>
    <dbReference type="NCBI Taxonomy" id="97028"/>
    <lineage>
        <taxon>Eukaryota</taxon>
        <taxon>Viridiplantae</taxon>
        <taxon>Streptophyta</taxon>
        <taxon>Embryophyta</taxon>
        <taxon>Tracheophyta</taxon>
        <taxon>Spermatophyta</taxon>
        <taxon>Magnoliopsida</taxon>
        <taxon>eudicotyledons</taxon>
        <taxon>Gunneridae</taxon>
        <taxon>Pentapetalae</taxon>
        <taxon>rosids</taxon>
        <taxon>fabids</taxon>
        <taxon>Fabales</taxon>
        <taxon>Fabaceae</taxon>
        <taxon>Papilionoideae</taxon>
        <taxon>50 kb inversion clade</taxon>
        <taxon>NPAAA clade</taxon>
        <taxon>Hologalegina</taxon>
        <taxon>IRL clade</taxon>
        <taxon>Trifolieae</taxon>
        <taxon>Trifolium</taxon>
    </lineage>
</organism>
<comment type="caution">
    <text evidence="1">The sequence shown here is derived from an EMBL/GenBank/DDBJ whole genome shotgun (WGS) entry which is preliminary data.</text>
</comment>
<feature type="non-terminal residue" evidence="1">
    <location>
        <position position="32"/>
    </location>
</feature>
<accession>A0A392UF86</accession>
<evidence type="ECO:0000313" key="1">
    <source>
        <dbReference type="EMBL" id="MCI72209.1"/>
    </source>
</evidence>